<dbReference type="RefSeq" id="WP_141197316.1">
    <property type="nucleotide sequence ID" value="NZ_CP041186.1"/>
</dbReference>
<gene>
    <name evidence="11" type="primary">atpE</name>
    <name evidence="14" type="ORF">FIV42_08790</name>
</gene>
<dbReference type="InterPro" id="IPR038662">
    <property type="entry name" value="ATP_synth_F0_csu_sf"/>
</dbReference>
<dbReference type="Pfam" id="PF00137">
    <property type="entry name" value="ATP-synt_C"/>
    <property type="match status" value="1"/>
</dbReference>
<name>A0A4Y6PR70_PERCE</name>
<sequence length="124" mass="12508">MLSKNKVIAFLSTFGVIALWSTSAFAQNAAVAAGDNIFTMFSWMAVAAGFGIGLAAIGGALGQGRAAAAALEGIARNPGASGKLLTPLILGLALIESLVIYAFVITILITNQIDAATLVQQLAG</sequence>
<dbReference type="CDD" id="cd18121">
    <property type="entry name" value="ATP-synt_Fo_c"/>
    <property type="match status" value="1"/>
</dbReference>
<feature type="transmembrane region" description="Helical" evidence="11">
    <location>
        <begin position="42"/>
        <end position="63"/>
    </location>
</feature>
<evidence type="ECO:0000256" key="11">
    <source>
        <dbReference type="HAMAP-Rule" id="MF_01396"/>
    </source>
</evidence>
<comment type="similarity">
    <text evidence="2 11">Belongs to the ATPase C chain family.</text>
</comment>
<dbReference type="InterPro" id="IPR020537">
    <property type="entry name" value="ATP_synth_F0_csu_DDCD_BS"/>
</dbReference>
<keyword evidence="8 11" id="KW-0406">Ion transport</keyword>
<keyword evidence="5 11" id="KW-0812">Transmembrane</keyword>
<keyword evidence="4 11" id="KW-0138">CF(0)</keyword>
<feature type="domain" description="V-ATPase proteolipid subunit C-like" evidence="13">
    <location>
        <begin position="47"/>
        <end position="109"/>
    </location>
</feature>
<dbReference type="InterPro" id="IPR002379">
    <property type="entry name" value="ATPase_proteolipid_c-like_dom"/>
</dbReference>
<comment type="function">
    <text evidence="11">F(1)F(0) ATP synthase produces ATP from ADP in the presence of a proton or sodium gradient. F-type ATPases consist of two structural domains, F(1) containing the extramembraneous catalytic core and F(0) containing the membrane proton channel, linked together by a central stalk and a peripheral stalk. During catalysis, ATP synthesis in the catalytic domain of F(1) is coupled via a rotary mechanism of the central stalk subunits to proton translocation.</text>
</comment>
<evidence type="ECO:0000313" key="15">
    <source>
        <dbReference type="Proteomes" id="UP000315995"/>
    </source>
</evidence>
<keyword evidence="7 11" id="KW-1133">Transmembrane helix</keyword>
<dbReference type="GO" id="GO:0008289">
    <property type="term" value="F:lipid binding"/>
    <property type="evidence" value="ECO:0007669"/>
    <property type="project" value="UniProtKB-KW"/>
</dbReference>
<keyword evidence="6 11" id="KW-0375">Hydrogen ion transport</keyword>
<evidence type="ECO:0000313" key="14">
    <source>
        <dbReference type="EMBL" id="QDG50824.1"/>
    </source>
</evidence>
<accession>A0A5B8Y279</accession>
<keyword evidence="10 11" id="KW-0472">Membrane</keyword>
<feature type="chain" id="PRO_5030106283" description="ATP synthase subunit c" evidence="12">
    <location>
        <begin position="27"/>
        <end position="124"/>
    </location>
</feature>
<keyword evidence="15" id="KW-1185">Reference proteome</keyword>
<evidence type="ECO:0000256" key="10">
    <source>
        <dbReference type="ARBA" id="ARBA00023136"/>
    </source>
</evidence>
<accession>A0A4Y6PR70</accession>
<feature type="transmembrane region" description="Helical" evidence="11">
    <location>
        <begin position="84"/>
        <end position="109"/>
    </location>
</feature>
<dbReference type="Proteomes" id="UP000315995">
    <property type="component" value="Chromosome"/>
</dbReference>
<keyword evidence="11" id="KW-0066">ATP synthesis</keyword>
<keyword evidence="12" id="KW-0732">Signal</keyword>
<dbReference type="PRINTS" id="PR00124">
    <property type="entry name" value="ATPASEC"/>
</dbReference>
<evidence type="ECO:0000256" key="2">
    <source>
        <dbReference type="ARBA" id="ARBA00006704"/>
    </source>
</evidence>
<dbReference type="InterPro" id="IPR035921">
    <property type="entry name" value="F/V-ATP_Csub_sf"/>
</dbReference>
<feature type="site" description="Reversibly protonated during proton transport" evidence="11">
    <location>
        <position position="96"/>
    </location>
</feature>
<dbReference type="PROSITE" id="PS00605">
    <property type="entry name" value="ATPASE_C"/>
    <property type="match status" value="1"/>
</dbReference>
<evidence type="ECO:0000256" key="9">
    <source>
        <dbReference type="ARBA" id="ARBA00023121"/>
    </source>
</evidence>
<comment type="subcellular location">
    <subcellularLocation>
        <location evidence="11">Cell membrane</location>
        <topology evidence="11">Multi-pass membrane protein</topology>
    </subcellularLocation>
    <subcellularLocation>
        <location evidence="1">Membrane</location>
        <topology evidence="1">Multi-pass membrane protein</topology>
    </subcellularLocation>
</comment>
<dbReference type="SUPFAM" id="SSF81333">
    <property type="entry name" value="F1F0 ATP synthase subunit C"/>
    <property type="match status" value="1"/>
</dbReference>
<evidence type="ECO:0000256" key="4">
    <source>
        <dbReference type="ARBA" id="ARBA00022547"/>
    </source>
</evidence>
<dbReference type="AlphaFoldDB" id="A0A4Y6PR70"/>
<feature type="signal peptide" evidence="12">
    <location>
        <begin position="1"/>
        <end position="26"/>
    </location>
</feature>
<evidence type="ECO:0000256" key="5">
    <source>
        <dbReference type="ARBA" id="ARBA00022692"/>
    </source>
</evidence>
<evidence type="ECO:0000256" key="1">
    <source>
        <dbReference type="ARBA" id="ARBA00004141"/>
    </source>
</evidence>
<dbReference type="InterPro" id="IPR000454">
    <property type="entry name" value="ATP_synth_F0_csu"/>
</dbReference>
<dbReference type="GO" id="GO:0005886">
    <property type="term" value="C:plasma membrane"/>
    <property type="evidence" value="ECO:0007669"/>
    <property type="project" value="UniProtKB-SubCell"/>
</dbReference>
<evidence type="ECO:0000256" key="8">
    <source>
        <dbReference type="ARBA" id="ARBA00023065"/>
    </source>
</evidence>
<dbReference type="Gene3D" id="1.20.20.10">
    <property type="entry name" value="F1F0 ATP synthase subunit C"/>
    <property type="match status" value="1"/>
</dbReference>
<evidence type="ECO:0000259" key="13">
    <source>
        <dbReference type="Pfam" id="PF00137"/>
    </source>
</evidence>
<dbReference type="GO" id="GO:0045259">
    <property type="term" value="C:proton-transporting ATP synthase complex"/>
    <property type="evidence" value="ECO:0007669"/>
    <property type="project" value="UniProtKB-KW"/>
</dbReference>
<reference evidence="14 15" key="1">
    <citation type="submission" date="2019-06" db="EMBL/GenBank/DDBJ databases">
        <title>Persicimonas caeni gen. nov., sp. nov., a predatory bacterium isolated from solar saltern.</title>
        <authorList>
            <person name="Wang S."/>
        </authorList>
    </citation>
    <scope>NUCLEOTIDE SEQUENCE [LARGE SCALE GENOMIC DNA]</scope>
    <source>
        <strain evidence="14 15">YN101</strain>
    </source>
</reference>
<keyword evidence="9 11" id="KW-0446">Lipid-binding</keyword>
<protein>
    <recommendedName>
        <fullName evidence="11">ATP synthase subunit c</fullName>
    </recommendedName>
    <alternativeName>
        <fullName evidence="11">ATP synthase F(0) sector subunit c</fullName>
    </alternativeName>
    <alternativeName>
        <fullName evidence="11">F-type ATPase subunit c</fullName>
        <shortName evidence="11">F-ATPase subunit c</shortName>
    </alternativeName>
    <alternativeName>
        <fullName evidence="11">Lipid-binding protein</fullName>
    </alternativeName>
</protein>
<organism evidence="14 15">
    <name type="scientific">Persicimonas caeni</name>
    <dbReference type="NCBI Taxonomy" id="2292766"/>
    <lineage>
        <taxon>Bacteria</taxon>
        <taxon>Deltaproteobacteria</taxon>
        <taxon>Bradymonadales</taxon>
        <taxon>Bradymonadaceae</taxon>
        <taxon>Persicimonas</taxon>
    </lineage>
</organism>
<evidence type="ECO:0000256" key="7">
    <source>
        <dbReference type="ARBA" id="ARBA00022989"/>
    </source>
</evidence>
<evidence type="ECO:0000256" key="6">
    <source>
        <dbReference type="ARBA" id="ARBA00022781"/>
    </source>
</evidence>
<dbReference type="EMBL" id="CP041186">
    <property type="protein sequence ID" value="QDG50824.1"/>
    <property type="molecule type" value="Genomic_DNA"/>
</dbReference>
<evidence type="ECO:0000256" key="3">
    <source>
        <dbReference type="ARBA" id="ARBA00022448"/>
    </source>
</evidence>
<comment type="function">
    <text evidence="11">Key component of the F(0) channel; it plays a direct role in translocation across the membrane. A homomeric c-ring of between 10-14 subunits forms the central stalk rotor element with the F(1) delta and epsilon subunits.</text>
</comment>
<keyword evidence="11" id="KW-1003">Cell membrane</keyword>
<evidence type="ECO:0000256" key="12">
    <source>
        <dbReference type="SAM" id="SignalP"/>
    </source>
</evidence>
<proteinExistence type="inferred from homology"/>
<dbReference type="HAMAP" id="MF_01396">
    <property type="entry name" value="ATP_synth_c_bact"/>
    <property type="match status" value="1"/>
</dbReference>
<dbReference type="GO" id="GO:0046933">
    <property type="term" value="F:proton-transporting ATP synthase activity, rotational mechanism"/>
    <property type="evidence" value="ECO:0007669"/>
    <property type="project" value="UniProtKB-UniRule"/>
</dbReference>
<keyword evidence="3 11" id="KW-0813">Transport</keyword>
<dbReference type="GO" id="GO:0033177">
    <property type="term" value="C:proton-transporting two-sector ATPase complex, proton-transporting domain"/>
    <property type="evidence" value="ECO:0007669"/>
    <property type="project" value="InterPro"/>
</dbReference>